<dbReference type="Gene3D" id="2.60.40.420">
    <property type="entry name" value="Cupredoxins - blue copper proteins"/>
    <property type="match status" value="1"/>
</dbReference>
<evidence type="ECO:0008006" key="4">
    <source>
        <dbReference type="Google" id="ProtNLM"/>
    </source>
</evidence>
<comment type="caution">
    <text evidence="2">The sequence shown here is derived from an EMBL/GenBank/DDBJ whole genome shotgun (WGS) entry which is preliminary data.</text>
</comment>
<dbReference type="SUPFAM" id="SSF49503">
    <property type="entry name" value="Cupredoxins"/>
    <property type="match status" value="1"/>
</dbReference>
<evidence type="ECO:0000256" key="1">
    <source>
        <dbReference type="SAM" id="SignalP"/>
    </source>
</evidence>
<protein>
    <recommendedName>
        <fullName evidence="4">Methylamine utilization protein</fullName>
    </recommendedName>
</protein>
<organism evidence="2 3">
    <name type="scientific">Stieleria varia</name>
    <dbReference type="NCBI Taxonomy" id="2528005"/>
    <lineage>
        <taxon>Bacteria</taxon>
        <taxon>Pseudomonadati</taxon>
        <taxon>Planctomycetota</taxon>
        <taxon>Planctomycetia</taxon>
        <taxon>Pirellulales</taxon>
        <taxon>Pirellulaceae</taxon>
        <taxon>Stieleria</taxon>
    </lineage>
</organism>
<accession>A0A5C6BCZ1</accession>
<name>A0A5C6BCZ1_9BACT</name>
<dbReference type="EMBL" id="SJPN01000001">
    <property type="protein sequence ID" value="TWU08314.1"/>
    <property type="molecule type" value="Genomic_DNA"/>
</dbReference>
<proteinExistence type="predicted"/>
<feature type="chain" id="PRO_5022827246" description="Methylamine utilization protein" evidence="1">
    <location>
        <begin position="22"/>
        <end position="258"/>
    </location>
</feature>
<keyword evidence="3" id="KW-1185">Reference proteome</keyword>
<feature type="signal peptide" evidence="1">
    <location>
        <begin position="1"/>
        <end position="21"/>
    </location>
</feature>
<dbReference type="AlphaFoldDB" id="A0A5C6BCZ1"/>
<keyword evidence="1" id="KW-0732">Signal</keyword>
<gene>
    <name evidence="2" type="ORF">Pla52n_08960</name>
</gene>
<evidence type="ECO:0000313" key="2">
    <source>
        <dbReference type="EMBL" id="TWU08314.1"/>
    </source>
</evidence>
<evidence type="ECO:0000313" key="3">
    <source>
        <dbReference type="Proteomes" id="UP000320176"/>
    </source>
</evidence>
<dbReference type="Proteomes" id="UP000320176">
    <property type="component" value="Unassembled WGS sequence"/>
</dbReference>
<sequence length="258" mass="28103" precursor="true">MLSRIVLSAAAALLVLPSANADETATLKMTFKYKGDAPAPKFLDPNKDKAFCGLHKIPDESLVVNQENNGIKNVIVYLKAGRRDRKNLPDTKPEPKTHILANENCRFEPHVIIAHAGDTIKVTNPDTVGHNANFAFFANNQQNLTVPSGGAVEVKVDEAEPAAIPVACNIHEWMLSHLIVLDHPFAAVSDENGVLEIKGIPAGVEFEFRASHDTGSFDDISVGGKAEKWENNRFKMELKPGMNDLGVVELDAADFQSK</sequence>
<reference evidence="2 3" key="1">
    <citation type="submission" date="2019-02" db="EMBL/GenBank/DDBJ databases">
        <title>Deep-cultivation of Planctomycetes and their phenomic and genomic characterization uncovers novel biology.</title>
        <authorList>
            <person name="Wiegand S."/>
            <person name="Jogler M."/>
            <person name="Boedeker C."/>
            <person name="Pinto D."/>
            <person name="Vollmers J."/>
            <person name="Rivas-Marin E."/>
            <person name="Kohn T."/>
            <person name="Peeters S.H."/>
            <person name="Heuer A."/>
            <person name="Rast P."/>
            <person name="Oberbeckmann S."/>
            <person name="Bunk B."/>
            <person name="Jeske O."/>
            <person name="Meyerdierks A."/>
            <person name="Storesund J.E."/>
            <person name="Kallscheuer N."/>
            <person name="Luecker S."/>
            <person name="Lage O.M."/>
            <person name="Pohl T."/>
            <person name="Merkel B.J."/>
            <person name="Hornburger P."/>
            <person name="Mueller R.-W."/>
            <person name="Bruemmer F."/>
            <person name="Labrenz M."/>
            <person name="Spormann A.M."/>
            <person name="Op Den Camp H."/>
            <person name="Overmann J."/>
            <person name="Amann R."/>
            <person name="Jetten M.S.M."/>
            <person name="Mascher T."/>
            <person name="Medema M.H."/>
            <person name="Devos D.P."/>
            <person name="Kaster A.-K."/>
            <person name="Ovreas L."/>
            <person name="Rohde M."/>
            <person name="Galperin M.Y."/>
            <person name="Jogler C."/>
        </authorList>
    </citation>
    <scope>NUCLEOTIDE SEQUENCE [LARGE SCALE GENOMIC DNA]</scope>
    <source>
        <strain evidence="2 3">Pla52n</strain>
    </source>
</reference>
<dbReference type="InterPro" id="IPR008972">
    <property type="entry name" value="Cupredoxin"/>
</dbReference>